<dbReference type="HOGENOM" id="CLU_555278_0_0_6"/>
<dbReference type="OrthoDB" id="6247340at2"/>
<name>A1U860_MARN8</name>
<feature type="region of interest" description="Disordered" evidence="1">
    <location>
        <begin position="25"/>
        <end position="82"/>
    </location>
</feature>
<reference evidence="3" key="1">
    <citation type="journal article" date="2011" name="Appl. Environ. Microbiol.">
        <title>Genomic potential of Marinobacter aquaeolei, a biogeochemical 'opportunitroph'.</title>
        <authorList>
            <person name="Singer E."/>
            <person name="Webb E.A."/>
            <person name="Nelson W.C."/>
            <person name="Heidelberg J.F."/>
            <person name="Ivanova N."/>
            <person name="Pati A."/>
            <person name="Edwards K.J."/>
        </authorList>
    </citation>
    <scope>NUCLEOTIDE SEQUENCE [LARGE SCALE GENOMIC DNA]</scope>
    <source>
        <strain evidence="3">ATCC 700491 / DSM 11845 / VT8</strain>
    </source>
</reference>
<dbReference type="Proteomes" id="UP000000998">
    <property type="component" value="Plasmid pMAQU01"/>
</dbReference>
<geneLocation type="plasmid" evidence="2 3">
    <name>pMAQU01</name>
</geneLocation>
<keyword evidence="2" id="KW-0614">Plasmid</keyword>
<organism evidence="2 3">
    <name type="scientific">Marinobacter nauticus (strain ATCC 700491 / DSM 11845 / VT8)</name>
    <name type="common">Marinobacter aquaeolei</name>
    <dbReference type="NCBI Taxonomy" id="351348"/>
    <lineage>
        <taxon>Bacteria</taxon>
        <taxon>Pseudomonadati</taxon>
        <taxon>Pseudomonadota</taxon>
        <taxon>Gammaproteobacteria</taxon>
        <taxon>Pseudomonadales</taxon>
        <taxon>Marinobacteraceae</taxon>
        <taxon>Marinobacter</taxon>
    </lineage>
</organism>
<feature type="compositionally biased region" description="Acidic residues" evidence="1">
    <location>
        <begin position="29"/>
        <end position="45"/>
    </location>
</feature>
<dbReference type="PROSITE" id="PS51257">
    <property type="entry name" value="PROKAR_LIPOPROTEIN"/>
    <property type="match status" value="1"/>
</dbReference>
<proteinExistence type="predicted"/>
<evidence type="ECO:0000313" key="2">
    <source>
        <dbReference type="EMBL" id="ABM21179.1"/>
    </source>
</evidence>
<dbReference type="KEGG" id="maq:Maqu_4328"/>
<feature type="region of interest" description="Disordered" evidence="1">
    <location>
        <begin position="305"/>
        <end position="327"/>
    </location>
</feature>
<gene>
    <name evidence="2" type="ordered locus">Maqu_4328</name>
</gene>
<protein>
    <submittedName>
        <fullName evidence="2">Uncharacterized protein</fullName>
    </submittedName>
</protein>
<sequence length="491" mass="53181" precursor="true">MDYLKPSQAIALATLLMITGTTLSGCEWDNSDDYDSTPTTEDTETPDGSTSGETGTDAPDNQNNDGEPDEDTTPPSNQDTLLSGTITTTEAISNALICIDENQNGSCEDEEPQTTSDDTGKWSITGPSGTTIDPNASIIATNNGSTAVMAESGEPADWNFTLSSPVPGAGMDTENISLSPISTLVQTEEESSPLITPDIALKNVASQIGTTEEALRYYVSPPADASPAELAEYERIARIAMAAHELALAIDLQIPDSERAELDPKELNQRIFDQVSDALPTLTQDINETMIEDPDAETYEPGDLISSPEYDDWRVPPSTEPPTPTETEFEARVATAENTSPYFTKSGFEIFPIPNSQLFDFELLPNDLRPGQLYYEARRRVITQTDGDAAEMDLQIAVPRKAWGETSTTFQVISESWCGTSLFDCQTLRSRPIYLRALTWTGFSFATKTIQLGHKGTQNVLVMNELGDLVASSPSNGFSTSMTLRELSLGS</sequence>
<dbReference type="EMBL" id="CP000515">
    <property type="protein sequence ID" value="ABM21179.1"/>
    <property type="molecule type" value="Genomic_DNA"/>
</dbReference>
<dbReference type="AlphaFoldDB" id="A1U860"/>
<feature type="compositionally biased region" description="Polar residues" evidence="1">
    <location>
        <begin position="125"/>
        <end position="136"/>
    </location>
</feature>
<accession>A1U860</accession>
<evidence type="ECO:0000313" key="3">
    <source>
        <dbReference type="Proteomes" id="UP000000998"/>
    </source>
</evidence>
<feature type="region of interest" description="Disordered" evidence="1">
    <location>
        <begin position="104"/>
        <end position="136"/>
    </location>
</feature>
<feature type="compositionally biased region" description="Polar residues" evidence="1">
    <location>
        <begin position="73"/>
        <end position="82"/>
    </location>
</feature>
<evidence type="ECO:0000256" key="1">
    <source>
        <dbReference type="SAM" id="MobiDB-lite"/>
    </source>
</evidence>
<dbReference type="RefSeq" id="WP_011783174.1">
    <property type="nucleotide sequence ID" value="NC_008738.1"/>
</dbReference>